<evidence type="ECO:0000256" key="1">
    <source>
        <dbReference type="ARBA" id="ARBA00022532"/>
    </source>
</evidence>
<keyword evidence="4" id="KW-0436">Ligase</keyword>
<reference evidence="4" key="1">
    <citation type="submission" date="2022-08" db="EMBL/GenBank/DDBJ databases">
        <title>Nisaea acidiphila sp. nov., isolated from a marine algal debris and emended description of the genus Nisaea Urios et al. 2008.</title>
        <authorList>
            <person name="Kwon K."/>
        </authorList>
    </citation>
    <scope>NUCLEOTIDE SEQUENCE</scope>
    <source>
        <strain evidence="4">MEBiC11861</strain>
    </source>
</reference>
<evidence type="ECO:0000256" key="2">
    <source>
        <dbReference type="ARBA" id="ARBA00060888"/>
    </source>
</evidence>
<proteinExistence type="inferred from homology"/>
<dbReference type="PANTHER" id="PTHR42793:SF4">
    <property type="entry name" value="BLL6376 PROTEIN"/>
    <property type="match status" value="1"/>
</dbReference>
<feature type="domain" description="CoA-binding" evidence="3">
    <location>
        <begin position="15"/>
        <end position="110"/>
    </location>
</feature>
<dbReference type="AlphaFoldDB" id="A0A9J7ARE2"/>
<dbReference type="EMBL" id="CP102480">
    <property type="protein sequence ID" value="UUX49807.1"/>
    <property type="molecule type" value="Genomic_DNA"/>
</dbReference>
<dbReference type="SUPFAM" id="SSF56059">
    <property type="entry name" value="Glutathione synthetase ATP-binding domain-like"/>
    <property type="match status" value="1"/>
</dbReference>
<dbReference type="KEGG" id="naci:NUH88_20735"/>
<dbReference type="Gene3D" id="3.30.1490.20">
    <property type="entry name" value="ATP-grasp fold, A domain"/>
    <property type="match status" value="1"/>
</dbReference>
<accession>A0A9J7ARE2</accession>
<dbReference type="SUPFAM" id="SSF51735">
    <property type="entry name" value="NAD(P)-binding Rossmann-fold domains"/>
    <property type="match status" value="1"/>
</dbReference>
<sequence length="708" mass="74405">MNDLSDLRKRNLARLIDPKSFAVIGATDDPLRIGGRPIDYSVRHGFSGRIYPVNPKRETIQGLKAYPSISDVPEAVDAAIVALPAPLVAETVEACAAKGVGACIVFSSGFSELGAEGDAMQARLTEISRRTGIRVLGPNCLGAFNAATGWIGTFSSAPSVDPAVPGPIAIASQSGAYGGHIYNLARKRGLKVGRWVTTGNESDIELSECISYLLDDPEVKVVMSYAEGIRDGAGLKAAFEKARDMQKPIVMVKVGRSEVGAAAAASHTAALAGTDAVIDGMMRQYGVYRADDANEMLEVAYGCQHGHFPDGNKLGFITISGGLGVQMADSAAALGLEVPEFSKAGQEKMLELFPFAAARNPVDVTGQAFNDKDAIAKCLKIMMEEGDYDVVISFFTAVASLPEVAKDIVETLKPLKDSRPDKHLFFSILASEENRRFYESNGYPMFDDPVPAITAANGLMYFGRAFAAARGAPPALPAGAETVPAVATAEHEAKRILASAGIPVVREYLAATADEAALRAGELGGRVVLKIASPDIAHKTEIGGVLVGLEGDAAVREGFETLMARAAEKRPDAKLDGVIVCEMVSGGVETVIGVQRDPVLGPAVMFGLGGVLVEVLKDVSFRLAPFSVEEAHRMIREIKGFKILEGVRGAPPADIDALAEALAKLSVFAAANEETLDSIDINPFIVLPEGKGAVAVDALIVPATGESA</sequence>
<dbReference type="SMART" id="SM00881">
    <property type="entry name" value="CoA_binding"/>
    <property type="match status" value="1"/>
</dbReference>
<dbReference type="Pfam" id="PF13549">
    <property type="entry name" value="ATP-grasp_5"/>
    <property type="match status" value="1"/>
</dbReference>
<dbReference type="GO" id="GO:0016874">
    <property type="term" value="F:ligase activity"/>
    <property type="evidence" value="ECO:0007669"/>
    <property type="project" value="UniProtKB-KW"/>
</dbReference>
<dbReference type="Proteomes" id="UP001060336">
    <property type="component" value="Chromosome"/>
</dbReference>
<dbReference type="InterPro" id="IPR003781">
    <property type="entry name" value="CoA-bd"/>
</dbReference>
<dbReference type="InterPro" id="IPR036291">
    <property type="entry name" value="NAD(P)-bd_dom_sf"/>
</dbReference>
<dbReference type="Gene3D" id="3.30.470.20">
    <property type="entry name" value="ATP-grasp fold, B domain"/>
    <property type="match status" value="1"/>
</dbReference>
<dbReference type="FunFam" id="3.30.1490.20:FF:000020">
    <property type="entry name" value="Protein lysine acetyltransferase"/>
    <property type="match status" value="1"/>
</dbReference>
<dbReference type="Pfam" id="PF13380">
    <property type="entry name" value="CoA_binding_2"/>
    <property type="match status" value="1"/>
</dbReference>
<dbReference type="InterPro" id="IPR013815">
    <property type="entry name" value="ATP_grasp_subdomain_1"/>
</dbReference>
<dbReference type="PANTHER" id="PTHR42793">
    <property type="entry name" value="COA BINDING DOMAIN CONTAINING PROTEIN"/>
    <property type="match status" value="1"/>
</dbReference>
<evidence type="ECO:0000313" key="4">
    <source>
        <dbReference type="EMBL" id="UUX49807.1"/>
    </source>
</evidence>
<evidence type="ECO:0000313" key="5">
    <source>
        <dbReference type="Proteomes" id="UP001060336"/>
    </source>
</evidence>
<dbReference type="Gene3D" id="3.40.50.261">
    <property type="entry name" value="Succinyl-CoA synthetase domains"/>
    <property type="match status" value="2"/>
</dbReference>
<organism evidence="4 5">
    <name type="scientific">Nisaea acidiphila</name>
    <dbReference type="NCBI Taxonomy" id="1862145"/>
    <lineage>
        <taxon>Bacteria</taxon>
        <taxon>Pseudomonadati</taxon>
        <taxon>Pseudomonadota</taxon>
        <taxon>Alphaproteobacteria</taxon>
        <taxon>Rhodospirillales</taxon>
        <taxon>Thalassobaculaceae</taxon>
        <taxon>Nisaea</taxon>
    </lineage>
</organism>
<dbReference type="InterPro" id="IPR016102">
    <property type="entry name" value="Succinyl-CoA_synth-like"/>
</dbReference>
<dbReference type="RefSeq" id="WP_257768669.1">
    <property type="nucleotide sequence ID" value="NZ_CP102480.1"/>
</dbReference>
<keyword evidence="5" id="KW-1185">Reference proteome</keyword>
<dbReference type="GO" id="GO:0005524">
    <property type="term" value="F:ATP binding"/>
    <property type="evidence" value="ECO:0007669"/>
    <property type="project" value="InterPro"/>
</dbReference>
<name>A0A9J7ARE2_9PROT</name>
<dbReference type="GO" id="GO:0006099">
    <property type="term" value="P:tricarboxylic acid cycle"/>
    <property type="evidence" value="ECO:0007669"/>
    <property type="project" value="UniProtKB-KW"/>
</dbReference>
<dbReference type="SUPFAM" id="SSF52210">
    <property type="entry name" value="Succinyl-CoA synthetase domains"/>
    <property type="match status" value="2"/>
</dbReference>
<keyword evidence="1" id="KW-0816">Tricarboxylic acid cycle</keyword>
<dbReference type="Gene3D" id="3.40.50.720">
    <property type="entry name" value="NAD(P)-binding Rossmann-like Domain"/>
    <property type="match status" value="1"/>
</dbReference>
<protein>
    <submittedName>
        <fullName evidence="4">Acetate--CoA ligase family protein</fullName>
    </submittedName>
</protein>
<evidence type="ECO:0000259" key="3">
    <source>
        <dbReference type="SMART" id="SM00881"/>
    </source>
</evidence>
<dbReference type="InterPro" id="IPR032875">
    <property type="entry name" value="Succ_CoA_lig_flav_dom"/>
</dbReference>
<comment type="similarity">
    <text evidence="2">In the N-terminal section; belongs to the acetate CoA ligase alpha subunit family.</text>
</comment>
<dbReference type="Pfam" id="PF13607">
    <property type="entry name" value="Succ_CoA_lig"/>
    <property type="match status" value="1"/>
</dbReference>
<gene>
    <name evidence="4" type="ORF">NUH88_20735</name>
</gene>